<feature type="signal peptide" evidence="1">
    <location>
        <begin position="1"/>
        <end position="23"/>
    </location>
</feature>
<dbReference type="Proteomes" id="UP000639772">
    <property type="component" value="Chromosome 11"/>
</dbReference>
<evidence type="ECO:0000259" key="2">
    <source>
        <dbReference type="SMART" id="SM00499"/>
    </source>
</evidence>
<dbReference type="PRINTS" id="PR00382">
    <property type="entry name" value="LIPIDTRNSFER"/>
</dbReference>
<comment type="caution">
    <text evidence="3">The sequence shown here is derived from an EMBL/GenBank/DDBJ whole genome shotgun (WGS) entry which is preliminary data.</text>
</comment>
<evidence type="ECO:0000313" key="3">
    <source>
        <dbReference type="EMBL" id="KAG0463074.1"/>
    </source>
</evidence>
<dbReference type="InterPro" id="IPR000528">
    <property type="entry name" value="Plant_nsLTP"/>
</dbReference>
<dbReference type="SMART" id="SM00499">
    <property type="entry name" value="AAI"/>
    <property type="match status" value="1"/>
</dbReference>
<dbReference type="Gene3D" id="1.10.110.10">
    <property type="entry name" value="Plant lipid-transfer and hydrophobic proteins"/>
    <property type="match status" value="1"/>
</dbReference>
<dbReference type="CDD" id="cd01960">
    <property type="entry name" value="nsLTP1"/>
    <property type="match status" value="1"/>
</dbReference>
<dbReference type="InterPro" id="IPR036312">
    <property type="entry name" value="Bifun_inhib/LTP/seed_sf"/>
</dbReference>
<dbReference type="PROSITE" id="PS51257">
    <property type="entry name" value="PROKAR_LIPOPROTEIN"/>
    <property type="match status" value="1"/>
</dbReference>
<protein>
    <recommendedName>
        <fullName evidence="2">Bifunctional inhibitor/plant lipid transfer protein/seed storage helical domain-containing protein</fullName>
    </recommendedName>
</protein>
<dbReference type="EMBL" id="JADCNM010000011">
    <property type="protein sequence ID" value="KAG0463074.1"/>
    <property type="molecule type" value="Genomic_DNA"/>
</dbReference>
<reference evidence="3 4" key="1">
    <citation type="journal article" date="2020" name="Nat. Food">
        <title>A phased Vanilla planifolia genome enables genetic improvement of flavour and production.</title>
        <authorList>
            <person name="Hasing T."/>
            <person name="Tang H."/>
            <person name="Brym M."/>
            <person name="Khazi F."/>
            <person name="Huang T."/>
            <person name="Chambers A.H."/>
        </authorList>
    </citation>
    <scope>NUCLEOTIDE SEQUENCE [LARGE SCALE GENOMIC DNA]</scope>
    <source>
        <tissue evidence="3">Leaf</tissue>
    </source>
</reference>
<keyword evidence="1" id="KW-0732">Signal</keyword>
<organism evidence="3 4">
    <name type="scientific">Vanilla planifolia</name>
    <name type="common">Vanilla</name>
    <dbReference type="NCBI Taxonomy" id="51239"/>
    <lineage>
        <taxon>Eukaryota</taxon>
        <taxon>Viridiplantae</taxon>
        <taxon>Streptophyta</taxon>
        <taxon>Embryophyta</taxon>
        <taxon>Tracheophyta</taxon>
        <taxon>Spermatophyta</taxon>
        <taxon>Magnoliopsida</taxon>
        <taxon>Liliopsida</taxon>
        <taxon>Asparagales</taxon>
        <taxon>Orchidaceae</taxon>
        <taxon>Vanilloideae</taxon>
        <taxon>Vanilleae</taxon>
        <taxon>Vanilla</taxon>
    </lineage>
</organism>
<name>A0A835UHA3_VANPL</name>
<dbReference type="InterPro" id="IPR016140">
    <property type="entry name" value="Bifunc_inhib/LTP/seed_store"/>
</dbReference>
<gene>
    <name evidence="3" type="ORF">HPP92_021550</name>
</gene>
<accession>A0A835UHA3</accession>
<proteinExistence type="predicted"/>
<dbReference type="SUPFAM" id="SSF47699">
    <property type="entry name" value="Bifunctional inhibitor/lipid-transfer protein/seed storage 2S albumin"/>
    <property type="match status" value="1"/>
</dbReference>
<evidence type="ECO:0000313" key="4">
    <source>
        <dbReference type="Proteomes" id="UP000639772"/>
    </source>
</evidence>
<dbReference type="GO" id="GO:0008289">
    <property type="term" value="F:lipid binding"/>
    <property type="evidence" value="ECO:0007669"/>
    <property type="project" value="InterPro"/>
</dbReference>
<sequence>MAKERVALAVIVVLAAAAVSVAGMSCSDAVSLLIPCEAYLLGADGAPPTTGCCQSVHKLNQEAATVPQRKVLCECFKQTSPSFGVSPERAKNLPALCNLRLNVPITAAINCNQ</sequence>
<dbReference type="OrthoDB" id="1876592at2759"/>
<dbReference type="PANTHER" id="PTHR33076">
    <property type="entry name" value="NON-SPECIFIC LIPID-TRANSFER PROTEIN 2-RELATED"/>
    <property type="match status" value="1"/>
</dbReference>
<dbReference type="GO" id="GO:0006869">
    <property type="term" value="P:lipid transport"/>
    <property type="evidence" value="ECO:0007669"/>
    <property type="project" value="InterPro"/>
</dbReference>
<evidence type="ECO:0000256" key="1">
    <source>
        <dbReference type="SAM" id="SignalP"/>
    </source>
</evidence>
<dbReference type="AlphaFoldDB" id="A0A835UHA3"/>
<feature type="domain" description="Bifunctional inhibitor/plant lipid transfer protein/seed storage helical" evidence="2">
    <location>
        <begin position="26"/>
        <end position="111"/>
    </location>
</feature>
<feature type="chain" id="PRO_5032499039" description="Bifunctional inhibitor/plant lipid transfer protein/seed storage helical domain-containing protein" evidence="1">
    <location>
        <begin position="24"/>
        <end position="113"/>
    </location>
</feature>
<dbReference type="Pfam" id="PF14368">
    <property type="entry name" value="LTP_2"/>
    <property type="match status" value="1"/>
</dbReference>